<evidence type="ECO:0000256" key="1">
    <source>
        <dbReference type="ARBA" id="ARBA00010401"/>
    </source>
</evidence>
<dbReference type="GO" id="GO:0006011">
    <property type="term" value="P:UDP-alpha-D-glucose metabolic process"/>
    <property type="evidence" value="ECO:0007669"/>
    <property type="project" value="UniProtKB-UniRule"/>
</dbReference>
<feature type="binding site" evidence="7">
    <location>
        <position position="242"/>
    </location>
    <ligand>
        <name>UTP</name>
        <dbReference type="ChEBI" id="CHEBI:46398"/>
    </ligand>
</feature>
<comment type="similarity">
    <text evidence="1 5">Belongs to the UDPGP type 1 family.</text>
</comment>
<dbReference type="PIRSF" id="PIRSF000806">
    <property type="entry name" value="UDPGP"/>
    <property type="match status" value="1"/>
</dbReference>
<evidence type="ECO:0000256" key="5">
    <source>
        <dbReference type="PIRNR" id="PIRNR000806"/>
    </source>
</evidence>
<dbReference type="Proteomes" id="UP000604046">
    <property type="component" value="Unassembled WGS sequence"/>
</dbReference>
<dbReference type="AlphaFoldDB" id="A0A812QVT2"/>
<reference evidence="8" key="1">
    <citation type="submission" date="2021-02" db="EMBL/GenBank/DDBJ databases">
        <authorList>
            <person name="Dougan E. K."/>
            <person name="Rhodes N."/>
            <person name="Thang M."/>
            <person name="Chan C."/>
        </authorList>
    </citation>
    <scope>NUCLEOTIDE SEQUENCE</scope>
</reference>
<organism evidence="8 9">
    <name type="scientific">Symbiodinium natans</name>
    <dbReference type="NCBI Taxonomy" id="878477"/>
    <lineage>
        <taxon>Eukaryota</taxon>
        <taxon>Sar</taxon>
        <taxon>Alveolata</taxon>
        <taxon>Dinophyceae</taxon>
        <taxon>Suessiales</taxon>
        <taxon>Symbiodiniaceae</taxon>
        <taxon>Symbiodinium</taxon>
    </lineage>
</organism>
<proteinExistence type="inferred from homology"/>
<dbReference type="Gene3D" id="3.90.550.10">
    <property type="entry name" value="Spore Coat Polysaccharide Biosynthesis Protein SpsA, Chain A"/>
    <property type="match status" value="1"/>
</dbReference>
<dbReference type="FunFam" id="3.90.550.10:FF:000002">
    <property type="entry name" value="UTP--glucose-1-phosphate uridylyltransferase"/>
    <property type="match status" value="1"/>
</dbReference>
<comment type="caution">
    <text evidence="8">The sequence shown here is derived from an EMBL/GenBank/DDBJ whole genome shotgun (WGS) entry which is preliminary data.</text>
</comment>
<evidence type="ECO:0000256" key="7">
    <source>
        <dbReference type="PIRSR" id="PIRSR000806-2"/>
    </source>
</evidence>
<feature type="binding site" evidence="7">
    <location>
        <position position="301"/>
    </location>
    <ligand>
        <name>UTP</name>
        <dbReference type="ChEBI" id="CHEBI:46398"/>
    </ligand>
</feature>
<keyword evidence="9" id="KW-1185">Reference proteome</keyword>
<evidence type="ECO:0000313" key="9">
    <source>
        <dbReference type="Proteomes" id="UP000604046"/>
    </source>
</evidence>
<dbReference type="PANTHER" id="PTHR43511">
    <property type="match status" value="1"/>
</dbReference>
<dbReference type="OrthoDB" id="932129at2759"/>
<dbReference type="Pfam" id="PF01704">
    <property type="entry name" value="UDPGP"/>
    <property type="match status" value="1"/>
</dbReference>
<dbReference type="EC" id="2.7.7.9" evidence="2 5"/>
<accession>A0A812QVT2</accession>
<feature type="binding site" evidence="7">
    <location>
        <position position="448"/>
    </location>
    <ligand>
        <name>UTP</name>
        <dbReference type="ChEBI" id="CHEBI:46398"/>
    </ligand>
</feature>
<evidence type="ECO:0000256" key="4">
    <source>
        <dbReference type="ARBA" id="ARBA00022695"/>
    </source>
</evidence>
<feature type="binding site" evidence="7">
    <location>
        <position position="270"/>
    </location>
    <ligand>
        <name>UTP</name>
        <dbReference type="ChEBI" id="CHEBI:46398"/>
    </ligand>
</feature>
<dbReference type="CDD" id="cd00897">
    <property type="entry name" value="UGPase_euk"/>
    <property type="match status" value="1"/>
</dbReference>
<keyword evidence="3 5" id="KW-0808">Transferase</keyword>
<dbReference type="GO" id="GO:0003983">
    <property type="term" value="F:UTP:glucose-1-phosphate uridylyltransferase activity"/>
    <property type="evidence" value="ECO:0007669"/>
    <property type="project" value="UniProtKB-EC"/>
</dbReference>
<evidence type="ECO:0000256" key="6">
    <source>
        <dbReference type="PIRSR" id="PIRSR000806-1"/>
    </source>
</evidence>
<keyword evidence="4 5" id="KW-0548">Nucleotidyltransferase</keyword>
<name>A0A812QVT2_9DINO</name>
<dbReference type="InterPro" id="IPR016267">
    <property type="entry name" value="UDPGP_trans"/>
</dbReference>
<dbReference type="SUPFAM" id="SSF53448">
    <property type="entry name" value="Nucleotide-diphospho-sugar transferases"/>
    <property type="match status" value="1"/>
</dbReference>
<comment type="catalytic activity">
    <reaction evidence="5">
        <text>alpha-D-glucose 1-phosphate + UTP + H(+) = UDP-alpha-D-glucose + diphosphate</text>
        <dbReference type="Rhea" id="RHEA:19889"/>
        <dbReference type="ChEBI" id="CHEBI:15378"/>
        <dbReference type="ChEBI" id="CHEBI:33019"/>
        <dbReference type="ChEBI" id="CHEBI:46398"/>
        <dbReference type="ChEBI" id="CHEBI:58601"/>
        <dbReference type="ChEBI" id="CHEBI:58885"/>
        <dbReference type="EC" id="2.7.7.9"/>
    </reaction>
</comment>
<dbReference type="EMBL" id="CAJNDS010002274">
    <property type="protein sequence ID" value="CAE7405773.1"/>
    <property type="molecule type" value="Genomic_DNA"/>
</dbReference>
<dbReference type="Gene3D" id="2.160.10.10">
    <property type="entry name" value="Hexapeptide repeat proteins"/>
    <property type="match status" value="1"/>
</dbReference>
<protein>
    <recommendedName>
        <fullName evidence="2 5">UTP--glucose-1-phosphate uridylyltransferase</fullName>
        <ecNumber evidence="2 5">2.7.7.9</ecNumber>
    </recommendedName>
</protein>
<dbReference type="InterPro" id="IPR002618">
    <property type="entry name" value="UDPGP_fam"/>
</dbReference>
<evidence type="ECO:0000256" key="3">
    <source>
        <dbReference type="ARBA" id="ARBA00022679"/>
    </source>
</evidence>
<sequence>MGVAPSMKAAQPLVAQPLVPSAQAAAMAAKAAAPRATPVTVTKTSAPYPGAAGSAGPARPAGAAGKVGAAAAAPAAAGPATAAGEAPNAKMKDIWPLYEAKMKKEGLNDAAIAAFKYNFSVLTSGQDTMIPESSISPVDTLPTYESLNVEEDSSLLRRTVVLKLNGGLGTGMGLEKAKSLLPVKQGHTFLDLIAQQVESMKDTFGTNVKFMLMNSFSTSADTLEALAKYPSLGTGSDLEFVQNKAPKVTEEDLKPATWAASPDLEWCPPGHGDLYPAMVGSGTLDKLLMQGIKYMFVSNSDNLGATLDLKLLTYFASTKAPFMMEVATRTDADKKGGHLAKDNKTGGLLLRETAQCPEEDEKEFQNVAKYKFFNTNNLWVDLEALADQFRKSGGALQLPVMKNGKTVDPRDKKSTKVLQLETAMGAAISCFPGATAVVIPRSRFAPVKTTNDLLALRSDAYTLTPDYRIELDPKRNGVPPNVKLDGAYKFVDAMDGMIPNGPPSLIDCKKLAIEGPVVFSPGVNLAGEVTIKNASGEKKAVAPGDYKDTTLML</sequence>
<feature type="binding site" evidence="6">
    <location>
        <position position="271"/>
    </location>
    <ligand>
        <name>substrate</name>
    </ligand>
</feature>
<feature type="binding site" evidence="7">
    <location>
        <position position="178"/>
    </location>
    <ligand>
        <name>UTP</name>
        <dbReference type="ChEBI" id="CHEBI:46398"/>
    </ligand>
</feature>
<dbReference type="InterPro" id="IPR029044">
    <property type="entry name" value="Nucleotide-diphossugar_trans"/>
</dbReference>
<evidence type="ECO:0000313" key="8">
    <source>
        <dbReference type="EMBL" id="CAE7405773.1"/>
    </source>
</evidence>
<dbReference type="FunFam" id="2.160.10.10:FF:000001">
    <property type="entry name" value="UTP--glucose-1-phosphate uridylyltransferase"/>
    <property type="match status" value="1"/>
</dbReference>
<evidence type="ECO:0000256" key="2">
    <source>
        <dbReference type="ARBA" id="ARBA00012415"/>
    </source>
</evidence>
<gene>
    <name evidence="8" type="primary">UGP1</name>
    <name evidence="8" type="ORF">SNAT2548_LOCUS22073</name>
</gene>